<dbReference type="AlphaFoldDB" id="U9U1Y9"/>
<name>U9U1Y9_RHIID</name>
<organism evidence="1">
    <name type="scientific">Rhizophagus irregularis (strain DAOM 181602 / DAOM 197198 / MUCL 43194)</name>
    <name type="common">Arbuscular mycorrhizal fungus</name>
    <name type="synonym">Glomus intraradices</name>
    <dbReference type="NCBI Taxonomy" id="747089"/>
    <lineage>
        <taxon>Eukaryota</taxon>
        <taxon>Fungi</taxon>
        <taxon>Fungi incertae sedis</taxon>
        <taxon>Mucoromycota</taxon>
        <taxon>Glomeromycotina</taxon>
        <taxon>Glomeromycetes</taxon>
        <taxon>Glomerales</taxon>
        <taxon>Glomeraceae</taxon>
        <taxon>Rhizophagus</taxon>
    </lineage>
</organism>
<gene>
    <name evidence="1" type="ORF">GLOINDRAFT_25753</name>
</gene>
<sequence>MQHGFDGKSEYHKYHNEIYQKGIVYISKKVALKWLNGSHNISEYLNTLDYQDQQTNNLDYNLSIVMVELSSGNPPFYNKRNNLAFEEADKEKPNISTS</sequence>
<dbReference type="HOGENOM" id="CLU_2334716_0_0_1"/>
<reference evidence="1" key="1">
    <citation type="submission" date="2013-07" db="EMBL/GenBank/DDBJ databases">
        <title>The genome of an arbuscular mycorrhizal fungus provides insights into the evolution of the oldest plant symbiosis.</title>
        <authorList>
            <consortium name="DOE Joint Genome Institute"/>
            <person name="Tisserant E."/>
            <person name="Malbreil M."/>
            <person name="Kuo A."/>
            <person name="Kohler A."/>
            <person name="Symeonidi A."/>
            <person name="Balestrini R."/>
            <person name="Charron P."/>
            <person name="Duensing N."/>
            <person name="Frei-dit-Frey N."/>
            <person name="Gianinazzi-Pearson V."/>
            <person name="Gilbert B."/>
            <person name="Handa Y."/>
            <person name="Hijri M."/>
            <person name="Kaul R."/>
            <person name="Kawaguchi M."/>
            <person name="Krajinski F."/>
            <person name="Lammers P."/>
            <person name="Lapierre D."/>
            <person name="Masclaux F.G."/>
            <person name="Murat C."/>
            <person name="Morin E."/>
            <person name="Ndikumana S."/>
            <person name="Pagni M."/>
            <person name="Petitpierre D."/>
            <person name="Requena N."/>
            <person name="Rosikiewicz P."/>
            <person name="Riley R."/>
            <person name="Saito K."/>
            <person name="San Clemente H."/>
            <person name="Shapiro H."/>
            <person name="van Tuinen D."/>
            <person name="Becard G."/>
            <person name="Bonfante P."/>
            <person name="Paszkowski U."/>
            <person name="Shachar-Hill Y."/>
            <person name="Young J.P."/>
            <person name="Sanders I.R."/>
            <person name="Henrissat B."/>
            <person name="Rensing S.A."/>
            <person name="Grigoriev I.V."/>
            <person name="Corradi N."/>
            <person name="Roux C."/>
            <person name="Martin F."/>
        </authorList>
    </citation>
    <scope>NUCLEOTIDE SEQUENCE</scope>
    <source>
        <strain evidence="1">DAOM 197198</strain>
    </source>
</reference>
<proteinExistence type="predicted"/>
<dbReference type="EMBL" id="KI283640">
    <property type="protein sequence ID" value="ESA13692.1"/>
    <property type="molecule type" value="Genomic_DNA"/>
</dbReference>
<protein>
    <submittedName>
        <fullName evidence="1">Uncharacterized protein</fullName>
    </submittedName>
</protein>
<evidence type="ECO:0000313" key="1">
    <source>
        <dbReference type="EMBL" id="ESA13692.1"/>
    </source>
</evidence>
<accession>U9U1Y9</accession>